<feature type="region of interest" description="Disordered" evidence="1">
    <location>
        <begin position="333"/>
        <end position="410"/>
    </location>
</feature>
<gene>
    <name evidence="3" type="ORF">K470DRAFT_135969</name>
</gene>
<evidence type="ECO:0000256" key="2">
    <source>
        <dbReference type="SAM" id="Phobius"/>
    </source>
</evidence>
<evidence type="ECO:0000313" key="4">
    <source>
        <dbReference type="Proteomes" id="UP000799421"/>
    </source>
</evidence>
<evidence type="ECO:0000256" key="1">
    <source>
        <dbReference type="SAM" id="MobiDB-lite"/>
    </source>
</evidence>
<name>A0A6A7BTL4_9PEZI</name>
<keyword evidence="2" id="KW-0472">Membrane</keyword>
<dbReference type="Proteomes" id="UP000799421">
    <property type="component" value="Unassembled WGS sequence"/>
</dbReference>
<feature type="region of interest" description="Disordered" evidence="1">
    <location>
        <begin position="1"/>
        <end position="22"/>
    </location>
</feature>
<sequence>MASSSCRRRRRRRSGRSASTKCTSSFAPTVMFDCTAGPRALPRTVVWRPCRRPTARAAARPRGRMALKRHSRPLQAPRRQLRCQSRPHRRPPPLPPTTPTTPITPTPPPLLTPTLPLTRPPSRRRLRPHRLSRRRGTAPPPHPVSTTTSSSSSRATTDSDSSTVDLSTAHPPSTTTSSTSEETRTSDSSVNVIPLISATLSDGSVTVITRSSVPFTTTLPDGQTSTIEAVSSSLTTLGNGATSVVYMTDAPPAAGAPSTLTSTTVVGAPASATSTSSSSTHSASNGGGSNTNTPPAGTIAGGVVGGAAGLAVILVFVMLFLRWYRRKAIHHHALPPNSGASVDDQTTHTLRGPGMAERAGLAPVIPSLFRHSDRSRETISGQGSERGFTRVSGRKLPSNFSPGMSRDGALSIPERNLSSASFYRDSTGFYGGDGSLSPITPTMDGSIVGASEGIALSPGPQRRPTVHAGGPYTTMNVASPQSSHFERSETPVSLEPNRGSRFTEEV</sequence>
<feature type="transmembrane region" description="Helical" evidence="2">
    <location>
        <begin position="299"/>
        <end position="321"/>
    </location>
</feature>
<proteinExistence type="predicted"/>
<keyword evidence="4" id="KW-1185">Reference proteome</keyword>
<dbReference type="EMBL" id="MU006013">
    <property type="protein sequence ID" value="KAF2858287.1"/>
    <property type="molecule type" value="Genomic_DNA"/>
</dbReference>
<dbReference type="AlphaFoldDB" id="A0A6A7BTL4"/>
<feature type="region of interest" description="Disordered" evidence="1">
    <location>
        <begin position="477"/>
        <end position="506"/>
    </location>
</feature>
<reference evidence="3" key="1">
    <citation type="journal article" date="2020" name="Stud. Mycol.">
        <title>101 Dothideomycetes genomes: a test case for predicting lifestyles and emergence of pathogens.</title>
        <authorList>
            <person name="Haridas S."/>
            <person name="Albert R."/>
            <person name="Binder M."/>
            <person name="Bloem J."/>
            <person name="Labutti K."/>
            <person name="Salamov A."/>
            <person name="Andreopoulos B."/>
            <person name="Baker S."/>
            <person name="Barry K."/>
            <person name="Bills G."/>
            <person name="Bluhm B."/>
            <person name="Cannon C."/>
            <person name="Castanera R."/>
            <person name="Culley D."/>
            <person name="Daum C."/>
            <person name="Ezra D."/>
            <person name="Gonzalez J."/>
            <person name="Henrissat B."/>
            <person name="Kuo A."/>
            <person name="Liang C."/>
            <person name="Lipzen A."/>
            <person name="Lutzoni F."/>
            <person name="Magnuson J."/>
            <person name="Mondo S."/>
            <person name="Nolan M."/>
            <person name="Ohm R."/>
            <person name="Pangilinan J."/>
            <person name="Park H.-J."/>
            <person name="Ramirez L."/>
            <person name="Alfaro M."/>
            <person name="Sun H."/>
            <person name="Tritt A."/>
            <person name="Yoshinaga Y."/>
            <person name="Zwiers L.-H."/>
            <person name="Turgeon B."/>
            <person name="Goodwin S."/>
            <person name="Spatafora J."/>
            <person name="Crous P."/>
            <person name="Grigoriev I."/>
        </authorList>
    </citation>
    <scope>NUCLEOTIDE SEQUENCE</scope>
    <source>
        <strain evidence="3">CBS 480.64</strain>
    </source>
</reference>
<feature type="region of interest" description="Disordered" evidence="1">
    <location>
        <begin position="267"/>
        <end position="293"/>
    </location>
</feature>
<keyword evidence="2" id="KW-1133">Transmembrane helix</keyword>
<accession>A0A6A7BTL4</accession>
<feature type="compositionally biased region" description="Low complexity" evidence="1">
    <location>
        <begin position="145"/>
        <end position="180"/>
    </location>
</feature>
<feature type="compositionally biased region" description="Basic residues" evidence="1">
    <location>
        <begin position="121"/>
        <end position="136"/>
    </location>
</feature>
<evidence type="ECO:0000313" key="3">
    <source>
        <dbReference type="EMBL" id="KAF2858287.1"/>
    </source>
</evidence>
<feature type="region of interest" description="Disordered" evidence="1">
    <location>
        <begin position="52"/>
        <end position="188"/>
    </location>
</feature>
<feature type="compositionally biased region" description="Polar residues" evidence="1">
    <location>
        <begin position="338"/>
        <end position="349"/>
    </location>
</feature>
<protein>
    <recommendedName>
        <fullName evidence="5">Mid2 domain-containing protein</fullName>
    </recommendedName>
</protein>
<keyword evidence="2" id="KW-0812">Transmembrane</keyword>
<organism evidence="3 4">
    <name type="scientific">Piedraia hortae CBS 480.64</name>
    <dbReference type="NCBI Taxonomy" id="1314780"/>
    <lineage>
        <taxon>Eukaryota</taxon>
        <taxon>Fungi</taxon>
        <taxon>Dikarya</taxon>
        <taxon>Ascomycota</taxon>
        <taxon>Pezizomycotina</taxon>
        <taxon>Dothideomycetes</taxon>
        <taxon>Dothideomycetidae</taxon>
        <taxon>Capnodiales</taxon>
        <taxon>Piedraiaceae</taxon>
        <taxon>Piedraia</taxon>
    </lineage>
</organism>
<dbReference type="OrthoDB" id="5421784at2759"/>
<feature type="compositionally biased region" description="Basic residues" evidence="1">
    <location>
        <begin position="1"/>
        <end position="15"/>
    </location>
</feature>
<feature type="region of interest" description="Disordered" evidence="1">
    <location>
        <begin position="453"/>
        <end position="472"/>
    </location>
</feature>
<feature type="compositionally biased region" description="Basic residues" evidence="1">
    <location>
        <begin position="79"/>
        <end position="91"/>
    </location>
</feature>
<feature type="compositionally biased region" description="Basic residues" evidence="1">
    <location>
        <begin position="52"/>
        <end position="72"/>
    </location>
</feature>
<feature type="compositionally biased region" description="Pro residues" evidence="1">
    <location>
        <begin position="92"/>
        <end position="111"/>
    </location>
</feature>
<evidence type="ECO:0008006" key="5">
    <source>
        <dbReference type="Google" id="ProtNLM"/>
    </source>
</evidence>